<dbReference type="PANTHER" id="PTHR30026:SF20">
    <property type="entry name" value="OUTER MEMBRANE PROTEIN TOLC"/>
    <property type="match status" value="1"/>
</dbReference>
<dbReference type="EMBL" id="CP042436">
    <property type="protein sequence ID" value="QEC64168.1"/>
    <property type="molecule type" value="Genomic_DNA"/>
</dbReference>
<protein>
    <submittedName>
        <fullName evidence="8">TolC family protein</fullName>
    </submittedName>
</protein>
<keyword evidence="9" id="KW-1185">Reference proteome</keyword>
<name>A0A5B8UYY1_9SPHI</name>
<evidence type="ECO:0000313" key="9">
    <source>
        <dbReference type="Proteomes" id="UP000321479"/>
    </source>
</evidence>
<dbReference type="Proteomes" id="UP000321479">
    <property type="component" value="Chromosome"/>
</dbReference>
<comment type="similarity">
    <text evidence="2">Belongs to the outer membrane factor (OMF) (TC 1.B.17) family.</text>
</comment>
<proteinExistence type="inferred from homology"/>
<evidence type="ECO:0000256" key="6">
    <source>
        <dbReference type="ARBA" id="ARBA00023136"/>
    </source>
</evidence>
<keyword evidence="4" id="KW-1134">Transmembrane beta strand</keyword>
<dbReference type="AlphaFoldDB" id="A0A5B8UYY1"/>
<comment type="subcellular location">
    <subcellularLocation>
        <location evidence="1">Cell outer membrane</location>
    </subcellularLocation>
</comment>
<keyword evidence="7" id="KW-0998">Cell outer membrane</keyword>
<evidence type="ECO:0000256" key="7">
    <source>
        <dbReference type="ARBA" id="ARBA00023237"/>
    </source>
</evidence>
<dbReference type="GO" id="GO:1990281">
    <property type="term" value="C:efflux pump complex"/>
    <property type="evidence" value="ECO:0007669"/>
    <property type="project" value="TreeGrafter"/>
</dbReference>
<evidence type="ECO:0000256" key="4">
    <source>
        <dbReference type="ARBA" id="ARBA00022452"/>
    </source>
</evidence>
<dbReference type="GO" id="GO:0009279">
    <property type="term" value="C:cell outer membrane"/>
    <property type="evidence" value="ECO:0007669"/>
    <property type="project" value="UniProtKB-SubCell"/>
</dbReference>
<evidence type="ECO:0000256" key="5">
    <source>
        <dbReference type="ARBA" id="ARBA00022692"/>
    </source>
</evidence>
<organism evidence="8 9">
    <name type="scientific">Mucilaginibacter ginsenosidivorans</name>
    <dbReference type="NCBI Taxonomy" id="398053"/>
    <lineage>
        <taxon>Bacteria</taxon>
        <taxon>Pseudomonadati</taxon>
        <taxon>Bacteroidota</taxon>
        <taxon>Sphingobacteriia</taxon>
        <taxon>Sphingobacteriales</taxon>
        <taxon>Sphingobacteriaceae</taxon>
        <taxon>Mucilaginibacter</taxon>
    </lineage>
</organism>
<dbReference type="SUPFAM" id="SSF56954">
    <property type="entry name" value="Outer membrane efflux proteins (OEP)"/>
    <property type="match status" value="1"/>
</dbReference>
<evidence type="ECO:0000256" key="3">
    <source>
        <dbReference type="ARBA" id="ARBA00022448"/>
    </source>
</evidence>
<keyword evidence="5" id="KW-0812">Transmembrane</keyword>
<evidence type="ECO:0000313" key="8">
    <source>
        <dbReference type="EMBL" id="QEC64168.1"/>
    </source>
</evidence>
<dbReference type="GO" id="GO:0015562">
    <property type="term" value="F:efflux transmembrane transporter activity"/>
    <property type="evidence" value="ECO:0007669"/>
    <property type="project" value="InterPro"/>
</dbReference>
<evidence type="ECO:0000256" key="1">
    <source>
        <dbReference type="ARBA" id="ARBA00004442"/>
    </source>
</evidence>
<dbReference type="OrthoDB" id="9811587at2"/>
<gene>
    <name evidence="8" type="ORF">FRZ54_16805</name>
</gene>
<accession>A0A5B8UYY1</accession>
<sequence>MERLSPRASSEIKYKYYTTMFFRKIALILLLLTLIVSAKAQQADSVYTLQQCIDLAIKNNLDVKKSGTQLERAKVNSRQARENLLPNLNGNIYESISNGRSQDPTTYNYVTQRITYGQYNLSTNVTLFNGMNLINIIKQNSLLYQAGKMDFQQIKDITTINITALYLQELSSEDQLNQANLQFDASKVNVDRVTALNNAGSITPTDYLNIKGTHDNDALAVVNAKNAVITAKLNLLEAMNVPFSTTVKFARLTADQLPANYDQGPDQIYSSALSNLAVVKAADLRVKAAEKEVSAAKGKYYPNISLGAGIGTNFSNTNPASFTSQFRNNYSYGPSLQVQIPILNWFQTRNNVAKAKIDLEDAKNASDGTQVQLKQQIAQAYSNMTTAYDRYHVLLQQVETYKESYRVTQAKFENGVVTADIFVLSKQNLDAANINLISARYDYITRIKILDYYQGKLSSFK</sequence>
<reference evidence="8 9" key="1">
    <citation type="journal article" date="2017" name="Curr. Microbiol.">
        <title>Mucilaginibacter ginsenosidivorans sp. nov., Isolated from Soil of Ginseng Field.</title>
        <authorList>
            <person name="Kim M.M."/>
            <person name="Siddiqi M.Z."/>
            <person name="Im W.T."/>
        </authorList>
    </citation>
    <scope>NUCLEOTIDE SEQUENCE [LARGE SCALE GENOMIC DNA]</scope>
    <source>
        <strain evidence="8 9">Gsoil 3017</strain>
    </source>
</reference>
<dbReference type="InterPro" id="IPR003423">
    <property type="entry name" value="OMP_efflux"/>
</dbReference>
<dbReference type="Gene3D" id="1.20.1600.10">
    <property type="entry name" value="Outer membrane efflux proteins (OEP)"/>
    <property type="match status" value="1"/>
</dbReference>
<dbReference type="PANTHER" id="PTHR30026">
    <property type="entry name" value="OUTER MEMBRANE PROTEIN TOLC"/>
    <property type="match status" value="1"/>
</dbReference>
<dbReference type="InterPro" id="IPR051906">
    <property type="entry name" value="TolC-like"/>
</dbReference>
<dbReference type="Pfam" id="PF02321">
    <property type="entry name" value="OEP"/>
    <property type="match status" value="2"/>
</dbReference>
<dbReference type="GO" id="GO:0015288">
    <property type="term" value="F:porin activity"/>
    <property type="evidence" value="ECO:0007669"/>
    <property type="project" value="TreeGrafter"/>
</dbReference>
<keyword evidence="6" id="KW-0472">Membrane</keyword>
<keyword evidence="3" id="KW-0813">Transport</keyword>
<dbReference type="KEGG" id="mgin:FRZ54_16805"/>
<evidence type="ECO:0000256" key="2">
    <source>
        <dbReference type="ARBA" id="ARBA00007613"/>
    </source>
</evidence>